<proteinExistence type="predicted"/>
<reference evidence="2 3" key="1">
    <citation type="submission" date="2019-06" db="EMBL/GenBank/DDBJ databases">
        <title>Draft genomes of female and male turbot (Scophthalmus maximus).</title>
        <authorList>
            <person name="Xu H."/>
            <person name="Xu X.-W."/>
            <person name="Shao C."/>
            <person name="Chen S."/>
        </authorList>
    </citation>
    <scope>NUCLEOTIDE SEQUENCE [LARGE SCALE GENOMIC DNA]</scope>
    <source>
        <strain evidence="2">Ysfricsl-2016a</strain>
        <tissue evidence="2">Blood</tissue>
    </source>
</reference>
<dbReference type="AlphaFoldDB" id="A0A6A4SFR8"/>
<organism evidence="2 3">
    <name type="scientific">Scophthalmus maximus</name>
    <name type="common">Turbot</name>
    <name type="synonym">Psetta maxima</name>
    <dbReference type="NCBI Taxonomy" id="52904"/>
    <lineage>
        <taxon>Eukaryota</taxon>
        <taxon>Metazoa</taxon>
        <taxon>Chordata</taxon>
        <taxon>Craniata</taxon>
        <taxon>Vertebrata</taxon>
        <taxon>Euteleostomi</taxon>
        <taxon>Actinopterygii</taxon>
        <taxon>Neopterygii</taxon>
        <taxon>Teleostei</taxon>
        <taxon>Neoteleostei</taxon>
        <taxon>Acanthomorphata</taxon>
        <taxon>Carangaria</taxon>
        <taxon>Pleuronectiformes</taxon>
        <taxon>Pleuronectoidei</taxon>
        <taxon>Scophthalmidae</taxon>
        <taxon>Scophthalmus</taxon>
    </lineage>
</organism>
<protein>
    <submittedName>
        <fullName evidence="2">Uncharacterized protein</fullName>
    </submittedName>
</protein>
<feature type="chain" id="PRO_5025625239" evidence="1">
    <location>
        <begin position="17"/>
        <end position="138"/>
    </location>
</feature>
<accession>A0A6A4SFR8</accession>
<keyword evidence="1" id="KW-0732">Signal</keyword>
<dbReference type="EMBL" id="VEVO01000014">
    <property type="protein sequence ID" value="KAF0032097.1"/>
    <property type="molecule type" value="Genomic_DNA"/>
</dbReference>
<feature type="signal peptide" evidence="1">
    <location>
        <begin position="1"/>
        <end position="16"/>
    </location>
</feature>
<gene>
    <name evidence="2" type="ORF">F2P81_016652</name>
</gene>
<evidence type="ECO:0000313" key="2">
    <source>
        <dbReference type="EMBL" id="KAF0032097.1"/>
    </source>
</evidence>
<name>A0A6A4SFR8_SCOMX</name>
<sequence length="138" mass="15475">MWSLLLLLFIFKPQQPASLPAGRAHALRINSTLAASRPFLPHVVPVTEEMFYMVTGTLGWGGGGTYCPSYCYYDLVSHIARHQSAYTRVRQKPDFSPSAAAIEFENSSTFTIISKFDLLTVIQTFFCKPKEAFRSCDV</sequence>
<evidence type="ECO:0000256" key="1">
    <source>
        <dbReference type="SAM" id="SignalP"/>
    </source>
</evidence>
<evidence type="ECO:0000313" key="3">
    <source>
        <dbReference type="Proteomes" id="UP000438429"/>
    </source>
</evidence>
<comment type="caution">
    <text evidence="2">The sequence shown here is derived from an EMBL/GenBank/DDBJ whole genome shotgun (WGS) entry which is preliminary data.</text>
</comment>
<dbReference type="Proteomes" id="UP000438429">
    <property type="component" value="Unassembled WGS sequence"/>
</dbReference>